<evidence type="ECO:0000313" key="5">
    <source>
        <dbReference type="Proteomes" id="UP000694402"/>
    </source>
</evidence>
<dbReference type="Proteomes" id="UP000694402">
    <property type="component" value="Unassembled WGS sequence"/>
</dbReference>
<proteinExistence type="predicted"/>
<dbReference type="InterPro" id="IPR018247">
    <property type="entry name" value="EF_Hand_1_Ca_BS"/>
</dbReference>
<dbReference type="SUPFAM" id="SSF47473">
    <property type="entry name" value="EF-hand"/>
    <property type="match status" value="1"/>
</dbReference>
<gene>
    <name evidence="4" type="primary">LOC112255275</name>
</gene>
<reference evidence="4" key="2">
    <citation type="submission" date="2025-09" db="UniProtKB">
        <authorList>
            <consortium name="Ensembl"/>
        </authorList>
    </citation>
    <scope>IDENTIFICATION</scope>
</reference>
<evidence type="ECO:0000256" key="2">
    <source>
        <dbReference type="ARBA" id="ARBA00022837"/>
    </source>
</evidence>
<evidence type="ECO:0000259" key="3">
    <source>
        <dbReference type="PROSITE" id="PS50222"/>
    </source>
</evidence>
<sequence>MGNNSGVSIVGLGTCENDQWYRKFTTECLSGQLTFCEFKQLFGLKNLSEASKAYVMRMFEMFDMYDVRLLLSRSLMFIVYTVPIERLHHPWISSHFISIHVINEVNYEMSSEDLTNMMFDKIDINGDGKLGLEEFMEGIQNDEKLLETLTASLDLIHHQQDPGRDEPLFEWQTGPVMCFLCY</sequence>
<keyword evidence="2" id="KW-0106">Calcium</keyword>
<protein>
    <recommendedName>
        <fullName evidence="3">EF-hand domain-containing protein</fullName>
    </recommendedName>
</protein>
<evidence type="ECO:0000313" key="4">
    <source>
        <dbReference type="Ensembl" id="ENSOTSP00005022430.1"/>
    </source>
</evidence>
<keyword evidence="5" id="KW-1185">Reference proteome</keyword>
<dbReference type="InterPro" id="IPR002048">
    <property type="entry name" value="EF_hand_dom"/>
</dbReference>
<evidence type="ECO:0000256" key="1">
    <source>
        <dbReference type="ARBA" id="ARBA00022723"/>
    </source>
</evidence>
<dbReference type="PROSITE" id="PS50222">
    <property type="entry name" value="EF_HAND_2"/>
    <property type="match status" value="1"/>
</dbReference>
<dbReference type="InterPro" id="IPR011992">
    <property type="entry name" value="EF-hand-dom_pair"/>
</dbReference>
<dbReference type="Gene3D" id="1.10.238.10">
    <property type="entry name" value="EF-hand"/>
    <property type="match status" value="2"/>
</dbReference>
<dbReference type="GO" id="GO:0005509">
    <property type="term" value="F:calcium ion binding"/>
    <property type="evidence" value="ECO:0007669"/>
    <property type="project" value="InterPro"/>
</dbReference>
<dbReference type="AlphaFoldDB" id="A0A8C8D9T1"/>
<accession>A0A8C8D9T1</accession>
<organism evidence="4 5">
    <name type="scientific">Oncorhynchus tshawytscha</name>
    <name type="common">Chinook salmon</name>
    <name type="synonym">Salmo tshawytscha</name>
    <dbReference type="NCBI Taxonomy" id="74940"/>
    <lineage>
        <taxon>Eukaryota</taxon>
        <taxon>Metazoa</taxon>
        <taxon>Chordata</taxon>
        <taxon>Craniata</taxon>
        <taxon>Vertebrata</taxon>
        <taxon>Euteleostomi</taxon>
        <taxon>Actinopterygii</taxon>
        <taxon>Neopterygii</taxon>
        <taxon>Teleostei</taxon>
        <taxon>Protacanthopterygii</taxon>
        <taxon>Salmoniformes</taxon>
        <taxon>Salmonidae</taxon>
        <taxon>Salmoninae</taxon>
        <taxon>Oncorhynchus</taxon>
    </lineage>
</organism>
<feature type="domain" description="EF-hand" evidence="3">
    <location>
        <begin position="110"/>
        <end position="145"/>
    </location>
</feature>
<dbReference type="GeneTree" id="ENSGT00940000160607"/>
<dbReference type="Ensembl" id="ENSOTST00005024309.2">
    <property type="protein sequence ID" value="ENSOTSP00005022430.1"/>
    <property type="gene ID" value="ENSOTSG00005010716.2"/>
</dbReference>
<dbReference type="SMART" id="SM00054">
    <property type="entry name" value="EFh"/>
    <property type="match status" value="1"/>
</dbReference>
<reference evidence="4" key="1">
    <citation type="submission" date="2025-08" db="UniProtKB">
        <authorList>
            <consortium name="Ensembl"/>
        </authorList>
    </citation>
    <scope>IDENTIFICATION</scope>
</reference>
<keyword evidence="1" id="KW-0479">Metal-binding</keyword>
<name>A0A8C8D9T1_ONCTS</name>
<dbReference type="PROSITE" id="PS00018">
    <property type="entry name" value="EF_HAND_1"/>
    <property type="match status" value="1"/>
</dbReference>